<evidence type="ECO:0000313" key="2">
    <source>
        <dbReference type="Proteomes" id="UP000321899"/>
    </source>
</evidence>
<proteinExistence type="predicted"/>
<dbReference type="OrthoDB" id="5624283at2"/>
<dbReference type="RefSeq" id="WP_139445959.1">
    <property type="nucleotide sequence ID" value="NZ_VDMB01000002.1"/>
</dbReference>
<dbReference type="Proteomes" id="UP000321899">
    <property type="component" value="Unassembled WGS sequence"/>
</dbReference>
<protein>
    <submittedName>
        <fullName evidence="1">Uncharacterized protein</fullName>
    </submittedName>
</protein>
<dbReference type="EMBL" id="VDMB01000002">
    <property type="protein sequence ID" value="TYT75793.1"/>
    <property type="molecule type" value="Genomic_DNA"/>
</dbReference>
<dbReference type="AlphaFoldDB" id="A0A5Q4VFQ2"/>
<name>A0A5Q4VFQ2_9BACT</name>
<gene>
    <name evidence="1" type="ORF">FIM25_02475</name>
</gene>
<keyword evidence="2" id="KW-1185">Reference proteome</keyword>
<sequence length="86" mass="10179">MQIEAIYNKGRIELPPHLHLKQDVFKVRIEIPEYAYSEKGSDPFMDWQSKMEKIKKSVLNMDEKALPELSLKQNESLDAFQIREDQ</sequence>
<reference evidence="1 2" key="1">
    <citation type="submission" date="2019-06" db="EMBL/GenBank/DDBJ databases">
        <title>Desulfobotulus mexicanus sp. nov., a novel sulfate-reducing bacterium isolated from the sediment of an alkaline crater lake in Mexico.</title>
        <authorList>
            <person name="Hirschler-Rea A."/>
        </authorList>
    </citation>
    <scope>NUCLEOTIDE SEQUENCE [LARGE SCALE GENOMIC DNA]</scope>
    <source>
        <strain evidence="1 2">PAR22N</strain>
    </source>
</reference>
<comment type="caution">
    <text evidence="1">The sequence shown here is derived from an EMBL/GenBank/DDBJ whole genome shotgun (WGS) entry which is preliminary data.</text>
</comment>
<organism evidence="1 2">
    <name type="scientific">Desulfobotulus mexicanus</name>
    <dbReference type="NCBI Taxonomy" id="2586642"/>
    <lineage>
        <taxon>Bacteria</taxon>
        <taxon>Pseudomonadati</taxon>
        <taxon>Thermodesulfobacteriota</taxon>
        <taxon>Desulfobacteria</taxon>
        <taxon>Desulfobacterales</taxon>
        <taxon>Desulfobacteraceae</taxon>
        <taxon>Desulfobotulus</taxon>
    </lineage>
</organism>
<evidence type="ECO:0000313" key="1">
    <source>
        <dbReference type="EMBL" id="TYT75793.1"/>
    </source>
</evidence>
<accession>A0A5Q4VFQ2</accession>